<proteinExistence type="predicted"/>
<name>A0A4R6QIG9_9BURK</name>
<evidence type="ECO:0000256" key="1">
    <source>
        <dbReference type="SAM" id="Phobius"/>
    </source>
</evidence>
<dbReference type="InParanoid" id="A0A4R6QIG9"/>
<keyword evidence="1" id="KW-1133">Transmembrane helix</keyword>
<comment type="caution">
    <text evidence="2">The sequence shown here is derived from an EMBL/GenBank/DDBJ whole genome shotgun (WGS) entry which is preliminary data.</text>
</comment>
<dbReference type="AlphaFoldDB" id="A0A4R6QIG9"/>
<reference evidence="2 3" key="1">
    <citation type="submission" date="2019-03" db="EMBL/GenBank/DDBJ databases">
        <title>Genomic Encyclopedia of Type Strains, Phase IV (KMG-IV): sequencing the most valuable type-strain genomes for metagenomic binning, comparative biology and taxonomic classification.</title>
        <authorList>
            <person name="Goeker M."/>
        </authorList>
    </citation>
    <scope>NUCLEOTIDE SEQUENCE [LARGE SCALE GENOMIC DNA]</scope>
    <source>
        <strain evidence="2 3">DSM 16998</strain>
    </source>
</reference>
<keyword evidence="1" id="KW-0812">Transmembrane</keyword>
<evidence type="ECO:0000313" key="3">
    <source>
        <dbReference type="Proteomes" id="UP000295361"/>
    </source>
</evidence>
<gene>
    <name evidence="2" type="ORF">DES47_11092</name>
</gene>
<protein>
    <submittedName>
        <fullName evidence="2">Uncharacterized protein</fullName>
    </submittedName>
</protein>
<dbReference type="EMBL" id="SNXS01000010">
    <property type="protein sequence ID" value="TDP61879.1"/>
    <property type="molecule type" value="Genomic_DNA"/>
</dbReference>
<organism evidence="2 3">
    <name type="scientific">Roseateles toxinivorans</name>
    <dbReference type="NCBI Taxonomy" id="270368"/>
    <lineage>
        <taxon>Bacteria</taxon>
        <taxon>Pseudomonadati</taxon>
        <taxon>Pseudomonadota</taxon>
        <taxon>Betaproteobacteria</taxon>
        <taxon>Burkholderiales</taxon>
        <taxon>Sphaerotilaceae</taxon>
        <taxon>Roseateles</taxon>
    </lineage>
</organism>
<feature type="transmembrane region" description="Helical" evidence="1">
    <location>
        <begin position="13"/>
        <end position="35"/>
    </location>
</feature>
<sequence>MYSPPRPLHLRTAFARLTDMAGMVLVWLAVLLLAFA</sequence>
<keyword evidence="3" id="KW-1185">Reference proteome</keyword>
<dbReference type="Proteomes" id="UP000295361">
    <property type="component" value="Unassembled WGS sequence"/>
</dbReference>
<evidence type="ECO:0000313" key="2">
    <source>
        <dbReference type="EMBL" id="TDP61879.1"/>
    </source>
</evidence>
<accession>A0A4R6QIG9</accession>
<keyword evidence="1" id="KW-0472">Membrane</keyword>